<protein>
    <submittedName>
        <fullName evidence="5">ABC transporter ATP-binding protein</fullName>
    </submittedName>
</protein>
<accession>A0A7C3NFT2</accession>
<dbReference type="GO" id="GO:0016887">
    <property type="term" value="F:ATP hydrolysis activity"/>
    <property type="evidence" value="ECO:0007669"/>
    <property type="project" value="InterPro"/>
</dbReference>
<dbReference type="GO" id="GO:0098796">
    <property type="term" value="C:membrane protein complex"/>
    <property type="evidence" value="ECO:0007669"/>
    <property type="project" value="UniProtKB-ARBA"/>
</dbReference>
<evidence type="ECO:0000256" key="2">
    <source>
        <dbReference type="ARBA" id="ARBA00022741"/>
    </source>
</evidence>
<dbReference type="CDD" id="cd03255">
    <property type="entry name" value="ABC_MJ0796_LolCDE_FtsE"/>
    <property type="match status" value="1"/>
</dbReference>
<dbReference type="GO" id="GO:0005886">
    <property type="term" value="C:plasma membrane"/>
    <property type="evidence" value="ECO:0007669"/>
    <property type="project" value="TreeGrafter"/>
</dbReference>
<dbReference type="GO" id="GO:0005524">
    <property type="term" value="F:ATP binding"/>
    <property type="evidence" value="ECO:0007669"/>
    <property type="project" value="UniProtKB-KW"/>
</dbReference>
<evidence type="ECO:0000313" key="5">
    <source>
        <dbReference type="EMBL" id="HFK23326.1"/>
    </source>
</evidence>
<dbReference type="Pfam" id="PF00005">
    <property type="entry name" value="ABC_tran"/>
    <property type="match status" value="1"/>
</dbReference>
<evidence type="ECO:0000256" key="1">
    <source>
        <dbReference type="ARBA" id="ARBA00022448"/>
    </source>
</evidence>
<keyword evidence="1" id="KW-0813">Transport</keyword>
<dbReference type="InterPro" id="IPR017911">
    <property type="entry name" value="MacB-like_ATP-bd"/>
</dbReference>
<dbReference type="Gene3D" id="3.40.50.300">
    <property type="entry name" value="P-loop containing nucleotide triphosphate hydrolases"/>
    <property type="match status" value="1"/>
</dbReference>
<dbReference type="GO" id="GO:0022857">
    <property type="term" value="F:transmembrane transporter activity"/>
    <property type="evidence" value="ECO:0007669"/>
    <property type="project" value="TreeGrafter"/>
</dbReference>
<dbReference type="InterPro" id="IPR003439">
    <property type="entry name" value="ABC_transporter-like_ATP-bd"/>
</dbReference>
<dbReference type="AlphaFoldDB" id="A0A7C3NFT2"/>
<keyword evidence="2" id="KW-0547">Nucleotide-binding</keyword>
<reference evidence="5" key="1">
    <citation type="journal article" date="2020" name="mSystems">
        <title>Genome- and Community-Level Interaction Insights into Carbon Utilization and Element Cycling Functions of Hydrothermarchaeota in Hydrothermal Sediment.</title>
        <authorList>
            <person name="Zhou Z."/>
            <person name="Liu Y."/>
            <person name="Xu W."/>
            <person name="Pan J."/>
            <person name="Luo Z.H."/>
            <person name="Li M."/>
        </authorList>
    </citation>
    <scope>NUCLEOTIDE SEQUENCE [LARGE SCALE GENOMIC DNA]</scope>
    <source>
        <strain evidence="5">SpSt-464</strain>
    </source>
</reference>
<dbReference type="InterPro" id="IPR017871">
    <property type="entry name" value="ABC_transporter-like_CS"/>
</dbReference>
<gene>
    <name evidence="5" type="ORF">ENS15_01525</name>
</gene>
<keyword evidence="3 5" id="KW-0067">ATP-binding</keyword>
<sequence>MQDVRVENIVKDYKVGDITVRALNSISLVIKKGSFISVAGPSGSGKTTLLNIIGCLDKPTSGEIFFDDERISGYDDNMLTYFRNQNIGFIFQDFNLIPVLTVYENVEFSLAINPKFRKNHKKLVEEMLDMVGILELRNRFPKELSGGQKQRVAIARALVKKPILVLADEPTANLDSENAKNVMEIMKKMNRDLNTTFIFSTHDKLVMDYADDIIHLRDGKILQKV</sequence>
<dbReference type="PROSITE" id="PS00211">
    <property type="entry name" value="ABC_TRANSPORTER_1"/>
    <property type="match status" value="1"/>
</dbReference>
<dbReference type="SUPFAM" id="SSF52540">
    <property type="entry name" value="P-loop containing nucleoside triphosphate hydrolases"/>
    <property type="match status" value="1"/>
</dbReference>
<name>A0A7C3NFT2_UNCW3</name>
<feature type="domain" description="ABC transporter" evidence="4">
    <location>
        <begin position="4"/>
        <end position="225"/>
    </location>
</feature>
<organism evidence="5">
    <name type="scientific">candidate division WOR-3 bacterium</name>
    <dbReference type="NCBI Taxonomy" id="2052148"/>
    <lineage>
        <taxon>Bacteria</taxon>
        <taxon>Bacteria division WOR-3</taxon>
    </lineage>
</organism>
<dbReference type="InterPro" id="IPR015854">
    <property type="entry name" value="ABC_transpr_LolD-like"/>
</dbReference>
<dbReference type="PANTHER" id="PTHR24220:SF86">
    <property type="entry name" value="ABC TRANSPORTER ABCH.1"/>
    <property type="match status" value="1"/>
</dbReference>
<dbReference type="InterPro" id="IPR003593">
    <property type="entry name" value="AAA+_ATPase"/>
</dbReference>
<comment type="caution">
    <text evidence="5">The sequence shown here is derived from an EMBL/GenBank/DDBJ whole genome shotgun (WGS) entry which is preliminary data.</text>
</comment>
<evidence type="ECO:0000259" key="4">
    <source>
        <dbReference type="PROSITE" id="PS50893"/>
    </source>
</evidence>
<dbReference type="PANTHER" id="PTHR24220">
    <property type="entry name" value="IMPORT ATP-BINDING PROTEIN"/>
    <property type="match status" value="1"/>
</dbReference>
<dbReference type="FunFam" id="3.40.50.300:FF:000032">
    <property type="entry name" value="Export ABC transporter ATP-binding protein"/>
    <property type="match status" value="1"/>
</dbReference>
<dbReference type="SMART" id="SM00382">
    <property type="entry name" value="AAA"/>
    <property type="match status" value="1"/>
</dbReference>
<proteinExistence type="predicted"/>
<evidence type="ECO:0000256" key="3">
    <source>
        <dbReference type="ARBA" id="ARBA00022840"/>
    </source>
</evidence>
<dbReference type="EMBL" id="DSTT01000002">
    <property type="protein sequence ID" value="HFK23326.1"/>
    <property type="molecule type" value="Genomic_DNA"/>
</dbReference>
<dbReference type="PROSITE" id="PS50893">
    <property type="entry name" value="ABC_TRANSPORTER_2"/>
    <property type="match status" value="1"/>
</dbReference>
<dbReference type="InterPro" id="IPR027417">
    <property type="entry name" value="P-loop_NTPase"/>
</dbReference>